<name>A0A8S1QGS2_9CILI</name>
<dbReference type="AlphaFoldDB" id="A0A8S1QGS2"/>
<organism evidence="1 2">
    <name type="scientific">Paramecium sonneborni</name>
    <dbReference type="NCBI Taxonomy" id="65129"/>
    <lineage>
        <taxon>Eukaryota</taxon>
        <taxon>Sar</taxon>
        <taxon>Alveolata</taxon>
        <taxon>Ciliophora</taxon>
        <taxon>Intramacronucleata</taxon>
        <taxon>Oligohymenophorea</taxon>
        <taxon>Peniculida</taxon>
        <taxon>Parameciidae</taxon>
        <taxon>Paramecium</taxon>
    </lineage>
</organism>
<dbReference type="Proteomes" id="UP000692954">
    <property type="component" value="Unassembled WGS sequence"/>
</dbReference>
<proteinExistence type="predicted"/>
<evidence type="ECO:0000313" key="2">
    <source>
        <dbReference type="Proteomes" id="UP000692954"/>
    </source>
</evidence>
<comment type="caution">
    <text evidence="1">The sequence shown here is derived from an EMBL/GenBank/DDBJ whole genome shotgun (WGS) entry which is preliminary data.</text>
</comment>
<reference evidence="1" key="1">
    <citation type="submission" date="2021-01" db="EMBL/GenBank/DDBJ databases">
        <authorList>
            <consortium name="Genoscope - CEA"/>
            <person name="William W."/>
        </authorList>
    </citation>
    <scope>NUCLEOTIDE SEQUENCE</scope>
</reference>
<sequence>MLMESCNCQFQQQGIKNAIQPLRKAKVLNLNQIKEVELNDNKKRYRQIVVFNCK</sequence>
<evidence type="ECO:0000313" key="1">
    <source>
        <dbReference type="EMBL" id="CAD8114813.1"/>
    </source>
</evidence>
<keyword evidence="2" id="KW-1185">Reference proteome</keyword>
<accession>A0A8S1QGS2</accession>
<gene>
    <name evidence="1" type="ORF">PSON_ATCC_30995.1.T1060207</name>
</gene>
<dbReference type="EMBL" id="CAJJDN010000106">
    <property type="protein sequence ID" value="CAD8114813.1"/>
    <property type="molecule type" value="Genomic_DNA"/>
</dbReference>
<protein>
    <submittedName>
        <fullName evidence="1">Uncharacterized protein</fullName>
    </submittedName>
</protein>